<dbReference type="Proteomes" id="UP001153076">
    <property type="component" value="Unassembled WGS sequence"/>
</dbReference>
<evidence type="ECO:0000313" key="2">
    <source>
        <dbReference type="EMBL" id="KAJ8440396.1"/>
    </source>
</evidence>
<organism evidence="2 3">
    <name type="scientific">Carnegiea gigantea</name>
    <dbReference type="NCBI Taxonomy" id="171969"/>
    <lineage>
        <taxon>Eukaryota</taxon>
        <taxon>Viridiplantae</taxon>
        <taxon>Streptophyta</taxon>
        <taxon>Embryophyta</taxon>
        <taxon>Tracheophyta</taxon>
        <taxon>Spermatophyta</taxon>
        <taxon>Magnoliopsida</taxon>
        <taxon>eudicotyledons</taxon>
        <taxon>Gunneridae</taxon>
        <taxon>Pentapetalae</taxon>
        <taxon>Caryophyllales</taxon>
        <taxon>Cactineae</taxon>
        <taxon>Cactaceae</taxon>
        <taxon>Cactoideae</taxon>
        <taxon>Echinocereeae</taxon>
        <taxon>Carnegiea</taxon>
    </lineage>
</organism>
<feature type="transmembrane region" description="Helical" evidence="1">
    <location>
        <begin position="154"/>
        <end position="178"/>
    </location>
</feature>
<proteinExistence type="predicted"/>
<feature type="transmembrane region" description="Helical" evidence="1">
    <location>
        <begin position="302"/>
        <end position="329"/>
    </location>
</feature>
<evidence type="ECO:0000256" key="1">
    <source>
        <dbReference type="SAM" id="Phobius"/>
    </source>
</evidence>
<dbReference type="EMBL" id="JAKOGI010000192">
    <property type="protein sequence ID" value="KAJ8440396.1"/>
    <property type="molecule type" value="Genomic_DNA"/>
</dbReference>
<dbReference type="AlphaFoldDB" id="A0A9Q1KAD5"/>
<protein>
    <submittedName>
        <fullName evidence="2">Uncharacterized protein</fullName>
    </submittedName>
</protein>
<dbReference type="PANTHER" id="PTHR33918">
    <property type="entry name" value="OS01G0704200 PROTEIN"/>
    <property type="match status" value="1"/>
</dbReference>
<dbReference type="GO" id="GO:0009507">
    <property type="term" value="C:chloroplast"/>
    <property type="evidence" value="ECO:0007669"/>
    <property type="project" value="TreeGrafter"/>
</dbReference>
<keyword evidence="3" id="KW-1185">Reference proteome</keyword>
<sequence length="338" mass="37283">MVLDQSPYLDDDATWKGASPTEIQGRAPSPWRCSPFAVPFSLLRLRLPSLATRTPLERVPLFDKIKVPSMRMQQNDSLLPKVKGFSRICASSSENSNAKLGASSKSSTGVPVRKFDGVEPFRGKAGSISFYGLTYNSVEESKLVSSPFKRSGEIVAPLSCEAVFYAGIAAFVLITDWVQKPYLEFSTKRWGLITGLKGHLTTLFFSMGIKVVAPVIITIATWPILGMQAFTAVAPLLFGFLAQFALESFVDKRESSCWPVVPIIFEVYRLYQLTKAAQFVEKLMFVVQGAPNTPQVVARSSALVAMLATFQAVGLVCLWSLLTFLLRLFPSRPVSQKY</sequence>
<feature type="transmembrane region" description="Helical" evidence="1">
    <location>
        <begin position="198"/>
        <end position="222"/>
    </location>
</feature>
<dbReference type="OrthoDB" id="1927955at2759"/>
<keyword evidence="1" id="KW-1133">Transmembrane helix</keyword>
<accession>A0A9Q1KAD5</accession>
<dbReference type="PANTHER" id="PTHR33918:SF4">
    <property type="entry name" value="ABC-2 TYPE TRANSPORTER DOMAIN-CONTAINING PROTEIN"/>
    <property type="match status" value="1"/>
</dbReference>
<reference evidence="2" key="1">
    <citation type="submission" date="2022-04" db="EMBL/GenBank/DDBJ databases">
        <title>Carnegiea gigantea Genome sequencing and assembly v2.</title>
        <authorList>
            <person name="Copetti D."/>
            <person name="Sanderson M.J."/>
            <person name="Burquez A."/>
            <person name="Wojciechowski M.F."/>
        </authorList>
    </citation>
    <scope>NUCLEOTIDE SEQUENCE</scope>
    <source>
        <strain evidence="2">SGP5-SGP5p</strain>
        <tissue evidence="2">Aerial part</tissue>
    </source>
</reference>
<keyword evidence="1" id="KW-0812">Transmembrane</keyword>
<keyword evidence="1" id="KW-0472">Membrane</keyword>
<feature type="transmembrane region" description="Helical" evidence="1">
    <location>
        <begin position="229"/>
        <end position="246"/>
    </location>
</feature>
<comment type="caution">
    <text evidence="2">The sequence shown here is derived from an EMBL/GenBank/DDBJ whole genome shotgun (WGS) entry which is preliminary data.</text>
</comment>
<gene>
    <name evidence="2" type="ORF">Cgig2_019385</name>
</gene>
<name>A0A9Q1KAD5_9CARY</name>
<evidence type="ECO:0000313" key="3">
    <source>
        <dbReference type="Proteomes" id="UP001153076"/>
    </source>
</evidence>